<keyword evidence="2" id="KW-1185">Reference proteome</keyword>
<proteinExistence type="predicted"/>
<gene>
    <name evidence="1" type="ORF">dnm_024530</name>
</gene>
<dbReference type="Proteomes" id="UP000663722">
    <property type="component" value="Chromosome"/>
</dbReference>
<name>A0A975GM89_9BACT</name>
<sequence>MERSGTHHTFPGILFLGKSLSVTMPYTVEDYQRDSVLVKRHKLRLKKVLAL</sequence>
<evidence type="ECO:0000313" key="1">
    <source>
        <dbReference type="EMBL" id="QTA86429.1"/>
    </source>
</evidence>
<protein>
    <submittedName>
        <fullName evidence="1">Uncharacterized protein</fullName>
    </submittedName>
</protein>
<reference evidence="1" key="1">
    <citation type="journal article" date="2021" name="Microb. Physiol.">
        <title>Proteogenomic Insights into the Physiology of Marine, Sulfate-Reducing, Filamentous Desulfonema limicola and Desulfonema magnum.</title>
        <authorList>
            <person name="Schnaars V."/>
            <person name="Wohlbrand L."/>
            <person name="Scheve S."/>
            <person name="Hinrichs C."/>
            <person name="Reinhardt R."/>
            <person name="Rabus R."/>
        </authorList>
    </citation>
    <scope>NUCLEOTIDE SEQUENCE</scope>
    <source>
        <strain evidence="1">4be13</strain>
    </source>
</reference>
<evidence type="ECO:0000313" key="2">
    <source>
        <dbReference type="Proteomes" id="UP000663722"/>
    </source>
</evidence>
<accession>A0A975GM89</accession>
<dbReference type="KEGG" id="dmm:dnm_024530"/>
<organism evidence="1 2">
    <name type="scientific">Desulfonema magnum</name>
    <dbReference type="NCBI Taxonomy" id="45655"/>
    <lineage>
        <taxon>Bacteria</taxon>
        <taxon>Pseudomonadati</taxon>
        <taxon>Thermodesulfobacteriota</taxon>
        <taxon>Desulfobacteria</taxon>
        <taxon>Desulfobacterales</taxon>
        <taxon>Desulfococcaceae</taxon>
        <taxon>Desulfonema</taxon>
    </lineage>
</organism>
<dbReference type="EMBL" id="CP061800">
    <property type="protein sequence ID" value="QTA86429.1"/>
    <property type="molecule type" value="Genomic_DNA"/>
</dbReference>
<dbReference type="AlphaFoldDB" id="A0A975GM89"/>